<evidence type="ECO:0000256" key="1">
    <source>
        <dbReference type="SAM" id="MobiDB-lite"/>
    </source>
</evidence>
<proteinExistence type="predicted"/>
<feature type="transmembrane region" description="Helical" evidence="2">
    <location>
        <begin position="425"/>
        <end position="451"/>
    </location>
</feature>
<accession>A0ABW9HUG3</accession>
<feature type="transmembrane region" description="Helical" evidence="2">
    <location>
        <begin position="458"/>
        <end position="478"/>
    </location>
</feature>
<comment type="caution">
    <text evidence="3">The sequence shown here is derived from an EMBL/GenBank/DDBJ whole genome shotgun (WGS) entry which is preliminary data.</text>
</comment>
<evidence type="ECO:0008006" key="5">
    <source>
        <dbReference type="Google" id="ProtNLM"/>
    </source>
</evidence>
<reference evidence="3 4" key="1">
    <citation type="submission" date="2024-12" db="EMBL/GenBank/DDBJ databases">
        <title>Forecasting of Potato common scab and diversities of Pathogenic streptomyces spp. in china.</title>
        <authorList>
            <person name="Handique U."/>
            <person name="Wu J."/>
        </authorList>
    </citation>
    <scope>NUCLEOTIDE SEQUENCE [LARGE SCALE GENOMIC DNA]</scope>
    <source>
        <strain evidence="3 4">ZRIMU1530</strain>
    </source>
</reference>
<keyword evidence="2" id="KW-0472">Membrane</keyword>
<evidence type="ECO:0000313" key="3">
    <source>
        <dbReference type="EMBL" id="MFM9610287.1"/>
    </source>
</evidence>
<organism evidence="3 4">
    <name type="scientific">Streptomyces niveiscabiei</name>
    <dbReference type="NCBI Taxonomy" id="164115"/>
    <lineage>
        <taxon>Bacteria</taxon>
        <taxon>Bacillati</taxon>
        <taxon>Actinomycetota</taxon>
        <taxon>Actinomycetes</taxon>
        <taxon>Kitasatosporales</taxon>
        <taxon>Streptomycetaceae</taxon>
        <taxon>Streptomyces</taxon>
    </lineage>
</organism>
<keyword evidence="4" id="KW-1185">Reference proteome</keyword>
<sequence>MTSPVIVLDLRQAASGLADAAGLRSAVAERLREAGRPEPADGHYRFLLVDTPAGLGLRHSVYERVIAYGKRTSVLALAVGELTPPPQAPPAPAAEAWDPLAGPWDIGWGASPGAAPGSGADSGAAFASADAWGSPTASAYAPADPWNPAVPDPARPAHHGPRLTRPAALQGEGCGLLWAGDLRAARTAGDPDVTPDDPRALSVLVDVLCGLFDDVLDRLAALTDSAAVPAVRFLEHDLSPAARDRAWTDALLRLAGDTGQPLPEGALDLGDLLSGTGADVHATPGGRLERSRKRCADTLAALARARRTGAAPSALADAVEVLERHRALIVEVLRFEDPPTADVTVAPDTLTREDLARALRTATEQLLDRGTPLRTVAAQLVAFGEEIVPAASTETASEADRRCPPDRIARITPHQPYTVRPGLPLALLAGAASGLWPLGAPVVLAAIWAGLRNLRAGLLASAAFVPGVVAGALAGSALDLPAWTPVPALTCGLAAALLLVRLGRRAAADAWWRTSGADDTGRILTDLDALLAQGAARRWWAAGHRRDLADLARAAAGVLRAAADTAQEYAGVPRHRQGAYDSLGEGLRLVPPELLEPPTATGDDVPRWLGREAGEGGPALVATLRDDLDAAVRTTLSWSASRTRGDVRALFDAARRHLDRHGVVAPSPHRPERERPDTEALLGVAARDPEDDTADLVELVTPQQSALLSKDPGQARRIRFAPHTARRPAWAADQPVLFPGRYSGTLRLTPLRHGVIHTVRRTAAAADPEDTW</sequence>
<dbReference type="Proteomes" id="UP001631957">
    <property type="component" value="Unassembled WGS sequence"/>
</dbReference>
<keyword evidence="2" id="KW-0812">Transmembrane</keyword>
<dbReference type="RefSeq" id="WP_409121599.1">
    <property type="nucleotide sequence ID" value="NZ_JBJVNI010000008.1"/>
</dbReference>
<feature type="transmembrane region" description="Helical" evidence="2">
    <location>
        <begin position="484"/>
        <end position="503"/>
    </location>
</feature>
<name>A0ABW9HUG3_9ACTN</name>
<protein>
    <recommendedName>
        <fullName evidence="5">Integral membrane protein</fullName>
    </recommendedName>
</protein>
<gene>
    <name evidence="3" type="ORF">ACKI18_16445</name>
</gene>
<evidence type="ECO:0000256" key="2">
    <source>
        <dbReference type="SAM" id="Phobius"/>
    </source>
</evidence>
<feature type="region of interest" description="Disordered" evidence="1">
    <location>
        <begin position="137"/>
        <end position="160"/>
    </location>
</feature>
<keyword evidence="2" id="KW-1133">Transmembrane helix</keyword>
<evidence type="ECO:0000313" key="4">
    <source>
        <dbReference type="Proteomes" id="UP001631957"/>
    </source>
</evidence>
<dbReference type="EMBL" id="JBJVNI010000008">
    <property type="protein sequence ID" value="MFM9610287.1"/>
    <property type="molecule type" value="Genomic_DNA"/>
</dbReference>